<dbReference type="SUPFAM" id="SSF82861">
    <property type="entry name" value="Mechanosensitive channel protein MscS (YggB), transmembrane region"/>
    <property type="match status" value="1"/>
</dbReference>
<evidence type="ECO:0000256" key="2">
    <source>
        <dbReference type="ARBA" id="ARBA00008017"/>
    </source>
</evidence>
<organism evidence="11 12">
    <name type="scientific">Sorangium atrum</name>
    <dbReference type="NCBI Taxonomy" id="2995308"/>
    <lineage>
        <taxon>Bacteria</taxon>
        <taxon>Pseudomonadati</taxon>
        <taxon>Myxococcota</taxon>
        <taxon>Polyangia</taxon>
        <taxon>Polyangiales</taxon>
        <taxon>Polyangiaceae</taxon>
        <taxon>Sorangium</taxon>
    </lineage>
</organism>
<comment type="similarity">
    <text evidence="2">Belongs to the MscS (TC 1.A.23) family.</text>
</comment>
<dbReference type="InterPro" id="IPR011066">
    <property type="entry name" value="MscS_channel_C_sf"/>
</dbReference>
<dbReference type="Proteomes" id="UP001217485">
    <property type="component" value="Unassembled WGS sequence"/>
</dbReference>
<evidence type="ECO:0000256" key="6">
    <source>
        <dbReference type="ARBA" id="ARBA00023136"/>
    </source>
</evidence>
<dbReference type="Pfam" id="PF00924">
    <property type="entry name" value="MS_channel_2nd"/>
    <property type="match status" value="1"/>
</dbReference>
<evidence type="ECO:0000259" key="10">
    <source>
        <dbReference type="Pfam" id="PF21088"/>
    </source>
</evidence>
<dbReference type="InterPro" id="IPR010920">
    <property type="entry name" value="LSM_dom_sf"/>
</dbReference>
<evidence type="ECO:0000313" key="11">
    <source>
        <dbReference type="EMBL" id="MDC0679968.1"/>
    </source>
</evidence>
<reference evidence="11 12" key="1">
    <citation type="submission" date="2023-01" db="EMBL/GenBank/DDBJ databases">
        <title>Minimal conservation of predation-associated metabolite biosynthetic gene clusters underscores biosynthetic potential of Myxococcota including descriptions for ten novel species: Archangium lansinium sp. nov., Myxococcus landrumus sp. nov., Nannocystis bai.</title>
        <authorList>
            <person name="Ahearne A."/>
            <person name="Stevens C."/>
            <person name="Dowd S."/>
        </authorList>
    </citation>
    <scope>NUCLEOTIDE SEQUENCE [LARGE SCALE GENOMIC DNA]</scope>
    <source>
        <strain evidence="11 12">WIWO2</strain>
    </source>
</reference>
<dbReference type="PANTHER" id="PTHR30221:SF8">
    <property type="entry name" value="SMALL-CONDUCTANCE MECHANOSENSITIVE CHANNEL"/>
    <property type="match status" value="1"/>
</dbReference>
<evidence type="ECO:0000313" key="12">
    <source>
        <dbReference type="Proteomes" id="UP001217485"/>
    </source>
</evidence>
<evidence type="ECO:0000256" key="3">
    <source>
        <dbReference type="ARBA" id="ARBA00022475"/>
    </source>
</evidence>
<dbReference type="Gene3D" id="1.10.287.1260">
    <property type="match status" value="1"/>
</dbReference>
<dbReference type="RefSeq" id="WP_272096982.1">
    <property type="nucleotide sequence ID" value="NZ_JAQNDK010000002.1"/>
</dbReference>
<dbReference type="EMBL" id="JAQNDK010000002">
    <property type="protein sequence ID" value="MDC0679968.1"/>
    <property type="molecule type" value="Genomic_DNA"/>
</dbReference>
<gene>
    <name evidence="11" type="ORF">POL72_19660</name>
</gene>
<dbReference type="PANTHER" id="PTHR30221">
    <property type="entry name" value="SMALL-CONDUCTANCE MECHANOSENSITIVE CHANNEL"/>
    <property type="match status" value="1"/>
</dbReference>
<keyword evidence="3" id="KW-1003">Cell membrane</keyword>
<dbReference type="InterPro" id="IPR011014">
    <property type="entry name" value="MscS_channel_TM-2"/>
</dbReference>
<dbReference type="SUPFAM" id="SSF50182">
    <property type="entry name" value="Sm-like ribonucleoproteins"/>
    <property type="match status" value="1"/>
</dbReference>
<keyword evidence="12" id="KW-1185">Reference proteome</keyword>
<dbReference type="Pfam" id="PF21088">
    <property type="entry name" value="MS_channel_1st"/>
    <property type="match status" value="1"/>
</dbReference>
<protein>
    <submittedName>
        <fullName evidence="11">Mechanosensitive ion channel family protein</fullName>
    </submittedName>
</protein>
<evidence type="ECO:0000259" key="8">
    <source>
        <dbReference type="Pfam" id="PF00924"/>
    </source>
</evidence>
<dbReference type="Gene3D" id="3.30.70.100">
    <property type="match status" value="1"/>
</dbReference>
<sequence length="282" mass="30419">MEQGIPTWGTPIELLKSHGSGVASALFIAVVGWTAAAWAARSVRSLGKQWTQIDATLVPLLASVSRLTVLTVTAMAVLERFGVDTKSLFAVLGAAGLTIGLALKDTLSDVAAGLVLLVLRPFDVGDAIEVDGTSGIVDAIDVFQTKLTSFDGVPIMLPNSKVRSAKIQNFTRAERRRMDLTIGVSATADIAHAIATLRDVLSNEPRVLPAPAPSVDVVELADEKVNLLVRAWTLPADFFPVRLELTRHFKERLDAEGVVIPMPQRELHIPLREPERRSTPLL</sequence>
<feature type="domain" description="Mechanosensitive ion channel transmembrane helices 2/3" evidence="10">
    <location>
        <begin position="65"/>
        <end position="104"/>
    </location>
</feature>
<feature type="domain" description="Mechanosensitive ion channel MscS C-terminal" evidence="9">
    <location>
        <begin position="180"/>
        <end position="260"/>
    </location>
</feature>
<name>A0ABT5C1W6_9BACT</name>
<comment type="caution">
    <text evidence="11">The sequence shown here is derived from an EMBL/GenBank/DDBJ whole genome shotgun (WGS) entry which is preliminary data.</text>
</comment>
<feature type="transmembrane region" description="Helical" evidence="7">
    <location>
        <begin position="20"/>
        <end position="40"/>
    </location>
</feature>
<feature type="domain" description="Mechanosensitive ion channel MscS" evidence="8">
    <location>
        <begin position="105"/>
        <end position="172"/>
    </location>
</feature>
<dbReference type="InterPro" id="IPR049278">
    <property type="entry name" value="MS_channel_C"/>
</dbReference>
<dbReference type="InterPro" id="IPR049142">
    <property type="entry name" value="MS_channel_1st"/>
</dbReference>
<dbReference type="InterPro" id="IPR045275">
    <property type="entry name" value="MscS_archaea/bacteria_type"/>
</dbReference>
<dbReference type="Pfam" id="PF21082">
    <property type="entry name" value="MS_channel_3rd"/>
    <property type="match status" value="1"/>
</dbReference>
<evidence type="ECO:0000256" key="7">
    <source>
        <dbReference type="SAM" id="Phobius"/>
    </source>
</evidence>
<evidence type="ECO:0000259" key="9">
    <source>
        <dbReference type="Pfam" id="PF21082"/>
    </source>
</evidence>
<evidence type="ECO:0000256" key="4">
    <source>
        <dbReference type="ARBA" id="ARBA00022692"/>
    </source>
</evidence>
<evidence type="ECO:0000256" key="5">
    <source>
        <dbReference type="ARBA" id="ARBA00022989"/>
    </source>
</evidence>
<accession>A0ABT5C1W6</accession>
<dbReference type="SUPFAM" id="SSF82689">
    <property type="entry name" value="Mechanosensitive channel protein MscS (YggB), C-terminal domain"/>
    <property type="match status" value="1"/>
</dbReference>
<keyword evidence="5 7" id="KW-1133">Transmembrane helix</keyword>
<dbReference type="InterPro" id="IPR023408">
    <property type="entry name" value="MscS_beta-dom_sf"/>
</dbReference>
<keyword evidence="6 7" id="KW-0472">Membrane</keyword>
<dbReference type="Gene3D" id="2.30.30.60">
    <property type="match status" value="1"/>
</dbReference>
<keyword evidence="4 7" id="KW-0812">Transmembrane</keyword>
<dbReference type="InterPro" id="IPR006685">
    <property type="entry name" value="MscS_channel_2nd"/>
</dbReference>
<proteinExistence type="inferred from homology"/>
<comment type="subcellular location">
    <subcellularLocation>
        <location evidence="1">Cell membrane</location>
        <topology evidence="1">Multi-pass membrane protein</topology>
    </subcellularLocation>
</comment>
<evidence type="ECO:0000256" key="1">
    <source>
        <dbReference type="ARBA" id="ARBA00004651"/>
    </source>
</evidence>